<dbReference type="EMBL" id="CP031598">
    <property type="protein sequence ID" value="QEW28784.1"/>
    <property type="molecule type" value="Genomic_DNA"/>
</dbReference>
<dbReference type="AlphaFoldDB" id="A0A0T5PF38"/>
<reference evidence="2 4" key="1">
    <citation type="submission" date="2015-04" db="EMBL/GenBank/DDBJ databases">
        <title>The draft genome sequence of Roseovarius indicus B108T.</title>
        <authorList>
            <person name="Li G."/>
            <person name="Lai Q."/>
            <person name="Shao Z."/>
            <person name="Yan P."/>
        </authorList>
    </citation>
    <scope>NUCLEOTIDE SEQUENCE [LARGE SCALE GENOMIC DNA]</scope>
    <source>
        <strain evidence="2 4">B108</strain>
    </source>
</reference>
<dbReference type="STRING" id="540747.SAMN04488031_102878"/>
<accession>A0A0T5PF38</accession>
<dbReference type="Pfam" id="PF00903">
    <property type="entry name" value="Glyoxalase"/>
    <property type="match status" value="1"/>
</dbReference>
<dbReference type="RefSeq" id="WP_057813163.1">
    <property type="nucleotide sequence ID" value="NZ_CP031598.1"/>
</dbReference>
<dbReference type="Gene3D" id="3.10.180.10">
    <property type="entry name" value="2,3-Dihydroxybiphenyl 1,2-Dioxygenase, domain 1"/>
    <property type="match status" value="1"/>
</dbReference>
<dbReference type="PANTHER" id="PTHR21366:SF14">
    <property type="entry name" value="GLYOXALASE DOMAIN-CONTAINING PROTEIN 5"/>
    <property type="match status" value="1"/>
</dbReference>
<gene>
    <name evidence="3" type="ORF">RIdsm_04624</name>
    <name evidence="2" type="ORF">XM52_03210</name>
</gene>
<dbReference type="Proteomes" id="UP000325785">
    <property type="component" value="Chromosome"/>
</dbReference>
<name>A0A0T5PF38_9RHOB</name>
<dbReference type="InterPro" id="IPR029068">
    <property type="entry name" value="Glyas_Bleomycin-R_OHBP_Dase"/>
</dbReference>
<protein>
    <submittedName>
        <fullName evidence="3">Virulence protein</fullName>
    </submittedName>
</protein>
<evidence type="ECO:0000313" key="5">
    <source>
        <dbReference type="Proteomes" id="UP000325785"/>
    </source>
</evidence>
<feature type="domain" description="VOC" evidence="1">
    <location>
        <begin position="6"/>
        <end position="130"/>
    </location>
</feature>
<dbReference type="PROSITE" id="PS51819">
    <property type="entry name" value="VOC"/>
    <property type="match status" value="1"/>
</dbReference>
<evidence type="ECO:0000313" key="4">
    <source>
        <dbReference type="Proteomes" id="UP000051401"/>
    </source>
</evidence>
<dbReference type="CDD" id="cd07253">
    <property type="entry name" value="GLOD5"/>
    <property type="match status" value="1"/>
</dbReference>
<organism evidence="2 4">
    <name type="scientific">Roseovarius indicus</name>
    <dbReference type="NCBI Taxonomy" id="540747"/>
    <lineage>
        <taxon>Bacteria</taxon>
        <taxon>Pseudomonadati</taxon>
        <taxon>Pseudomonadota</taxon>
        <taxon>Alphaproteobacteria</taxon>
        <taxon>Rhodobacterales</taxon>
        <taxon>Roseobacteraceae</taxon>
        <taxon>Roseovarius</taxon>
    </lineage>
</organism>
<dbReference type="InterPro" id="IPR037523">
    <property type="entry name" value="VOC_core"/>
</dbReference>
<dbReference type="EMBL" id="LAXI01000001">
    <property type="protein sequence ID" value="KRS19847.1"/>
    <property type="molecule type" value="Genomic_DNA"/>
</dbReference>
<proteinExistence type="predicted"/>
<dbReference type="PATRIC" id="fig|540747.5.peg.657"/>
<dbReference type="SUPFAM" id="SSF54593">
    <property type="entry name" value="Glyoxalase/Bleomycin resistance protein/Dihydroxybiphenyl dioxygenase"/>
    <property type="match status" value="1"/>
</dbReference>
<dbReference type="PANTHER" id="PTHR21366">
    <property type="entry name" value="GLYOXALASE FAMILY PROTEIN"/>
    <property type="match status" value="1"/>
</dbReference>
<dbReference type="KEGG" id="rid:RIdsm_04624"/>
<sequence>MPSLTSLDHLVLTVRDMSRTCDFYREVLGMEVSTFKPADGSERFALQFGCQKINLHKAGAEFEPKADVPQPGSADLCFLSETPVADWGAHLEGCGVEVIEGPVRRTGATGSLLSVYIRDPDGNLIEISNLQDG</sequence>
<evidence type="ECO:0000259" key="1">
    <source>
        <dbReference type="PROSITE" id="PS51819"/>
    </source>
</evidence>
<evidence type="ECO:0000313" key="2">
    <source>
        <dbReference type="EMBL" id="KRS19847.1"/>
    </source>
</evidence>
<dbReference type="OrthoDB" id="9812656at2"/>
<dbReference type="Proteomes" id="UP000051401">
    <property type="component" value="Unassembled WGS sequence"/>
</dbReference>
<keyword evidence="4" id="KW-1185">Reference proteome</keyword>
<evidence type="ECO:0000313" key="3">
    <source>
        <dbReference type="EMBL" id="QEW28784.1"/>
    </source>
</evidence>
<dbReference type="InterPro" id="IPR050383">
    <property type="entry name" value="GlyoxalaseI/FosfomycinResist"/>
</dbReference>
<dbReference type="InterPro" id="IPR004360">
    <property type="entry name" value="Glyas_Fos-R_dOase_dom"/>
</dbReference>
<reference evidence="3 5" key="2">
    <citation type="submission" date="2018-08" db="EMBL/GenBank/DDBJ databases">
        <title>Genetic Globetrotter - A new plasmid hitch-hiking vast phylogenetic and geographic distances.</title>
        <authorList>
            <person name="Vollmers J."/>
            <person name="Petersen J."/>
        </authorList>
    </citation>
    <scope>NUCLEOTIDE SEQUENCE [LARGE SCALE GENOMIC DNA]</scope>
    <source>
        <strain evidence="3 5">DSM 26383</strain>
    </source>
</reference>